<evidence type="ECO:0000259" key="2">
    <source>
        <dbReference type="Pfam" id="PF13488"/>
    </source>
</evidence>
<feature type="chain" id="PRO_5004756470" description="Glycine zipper domain-containing protein" evidence="1">
    <location>
        <begin position="22"/>
        <end position="76"/>
    </location>
</feature>
<feature type="domain" description="Glycine zipper" evidence="2">
    <location>
        <begin position="29"/>
        <end position="70"/>
    </location>
</feature>
<evidence type="ECO:0000313" key="4">
    <source>
        <dbReference type="Proteomes" id="UP000018511"/>
    </source>
</evidence>
<name>V7DDA7_9PSED</name>
<accession>V7DDA7</accession>
<feature type="non-terminal residue" evidence="3">
    <location>
        <position position="76"/>
    </location>
</feature>
<gene>
    <name evidence="3" type="ORF">O164_06895</name>
</gene>
<evidence type="ECO:0000313" key="3">
    <source>
        <dbReference type="EMBL" id="ESW40332.1"/>
    </source>
</evidence>
<comment type="caution">
    <text evidence="3">The sequence shown here is derived from an EMBL/GenBank/DDBJ whole genome shotgun (WGS) entry which is preliminary data.</text>
</comment>
<dbReference type="InterPro" id="IPR039567">
    <property type="entry name" value="Gly-zipper"/>
</dbReference>
<dbReference type="Proteomes" id="UP000018511">
    <property type="component" value="Unassembled WGS sequence"/>
</dbReference>
<reference evidence="3 4" key="1">
    <citation type="submission" date="2013-10" db="EMBL/GenBank/DDBJ databases">
        <title>Whole Genome Shotgun Sequence of Pseudomonas taiwanensis SJ9.</title>
        <authorList>
            <person name="Hong S.-J."/>
            <person name="Shin J.-H."/>
        </authorList>
    </citation>
    <scope>NUCLEOTIDE SEQUENCE [LARGE SCALE GENOMIC DNA]</scope>
    <source>
        <strain evidence="3 4">SJ9</strain>
    </source>
</reference>
<sequence length="76" mass="6860">MKKYSSILLLSFSLLSGVAMAGGTTEAGIGGALGGVLGSVVGNSIGGSTGGAIGAGLGGAAGGALGADKHQRGEAA</sequence>
<organism evidence="3 4">
    <name type="scientific">Pseudomonas taiwanensis SJ9</name>
    <dbReference type="NCBI Taxonomy" id="1388762"/>
    <lineage>
        <taxon>Bacteria</taxon>
        <taxon>Pseudomonadati</taxon>
        <taxon>Pseudomonadota</taxon>
        <taxon>Gammaproteobacteria</taxon>
        <taxon>Pseudomonadales</taxon>
        <taxon>Pseudomonadaceae</taxon>
        <taxon>Pseudomonas</taxon>
    </lineage>
</organism>
<proteinExistence type="predicted"/>
<dbReference type="AlphaFoldDB" id="V7DDA7"/>
<keyword evidence="1" id="KW-0732">Signal</keyword>
<feature type="signal peptide" evidence="1">
    <location>
        <begin position="1"/>
        <end position="21"/>
    </location>
</feature>
<protein>
    <recommendedName>
        <fullName evidence="2">Glycine zipper domain-containing protein</fullName>
    </recommendedName>
</protein>
<dbReference type="EMBL" id="AXUP01000068">
    <property type="protein sequence ID" value="ESW40332.1"/>
    <property type="molecule type" value="Genomic_DNA"/>
</dbReference>
<dbReference type="Pfam" id="PF13488">
    <property type="entry name" value="Gly-zipper_Omp"/>
    <property type="match status" value="1"/>
</dbReference>
<evidence type="ECO:0000256" key="1">
    <source>
        <dbReference type="SAM" id="SignalP"/>
    </source>
</evidence>